<dbReference type="Gene3D" id="1.20.190.20">
    <property type="entry name" value="14-3-3 domain"/>
    <property type="match status" value="1"/>
</dbReference>
<sequence length="285" mass="31569">MKADYYRYMAENGDGWRPIGCHRIRKGCLRESYGNRHLTHLPDVRVREDATLRRHGESDEKVDQIGPQSWARGASLVGVRLQRCVVFTPFVMACLDVDRGADRPGNERATTSAINPTRLGLALNFSVFYADVFKSVDEARKVAQKAIDGIVDTGGPHAHLDDLRRKCRTDRPIGWTILCIQQRYSTDYNNGAPPPQAPTFLPPAPQITAAGPGTGPQFVQMNDPKYETLNSLDPNIFVKSASAKSPQKPPQQPQATEGPKPVPVPANDPKYETLNALDPNIFVKK</sequence>
<keyword evidence="5" id="KW-1185">Reference proteome</keyword>
<proteinExistence type="inferred from homology"/>
<evidence type="ECO:0000256" key="2">
    <source>
        <dbReference type="SAM" id="MobiDB-lite"/>
    </source>
</evidence>
<evidence type="ECO:0000259" key="3">
    <source>
        <dbReference type="Pfam" id="PF00244"/>
    </source>
</evidence>
<name>A0ABD2L8F4_9BILA</name>
<evidence type="ECO:0000313" key="4">
    <source>
        <dbReference type="EMBL" id="KAL3111326.1"/>
    </source>
</evidence>
<comment type="caution">
    <text evidence="4">The sequence shown here is derived from an EMBL/GenBank/DDBJ whole genome shotgun (WGS) entry which is preliminary data.</text>
</comment>
<feature type="domain" description="14-3-3" evidence="3">
    <location>
        <begin position="110"/>
        <end position="149"/>
    </location>
</feature>
<accession>A0ABD2L8F4</accession>
<protein>
    <recommendedName>
        <fullName evidence="3">14-3-3 domain-containing protein</fullName>
    </recommendedName>
</protein>
<dbReference type="Proteomes" id="UP001620626">
    <property type="component" value="Unassembled WGS sequence"/>
</dbReference>
<dbReference type="SUPFAM" id="SSF48445">
    <property type="entry name" value="14-3-3 protein"/>
    <property type="match status" value="1"/>
</dbReference>
<dbReference type="Pfam" id="PF00244">
    <property type="entry name" value="14-3-3"/>
    <property type="match status" value="1"/>
</dbReference>
<evidence type="ECO:0000256" key="1">
    <source>
        <dbReference type="ARBA" id="ARBA00006141"/>
    </source>
</evidence>
<dbReference type="InterPro" id="IPR036815">
    <property type="entry name" value="14-3-3_dom_sf"/>
</dbReference>
<dbReference type="InterPro" id="IPR023410">
    <property type="entry name" value="14-3-3_domain"/>
</dbReference>
<gene>
    <name evidence="4" type="ORF">niasHT_013368</name>
</gene>
<dbReference type="EMBL" id="JBICBT010000508">
    <property type="protein sequence ID" value="KAL3111326.1"/>
    <property type="molecule type" value="Genomic_DNA"/>
</dbReference>
<organism evidence="4 5">
    <name type="scientific">Heterodera trifolii</name>
    <dbReference type="NCBI Taxonomy" id="157864"/>
    <lineage>
        <taxon>Eukaryota</taxon>
        <taxon>Metazoa</taxon>
        <taxon>Ecdysozoa</taxon>
        <taxon>Nematoda</taxon>
        <taxon>Chromadorea</taxon>
        <taxon>Rhabditida</taxon>
        <taxon>Tylenchina</taxon>
        <taxon>Tylenchomorpha</taxon>
        <taxon>Tylenchoidea</taxon>
        <taxon>Heteroderidae</taxon>
        <taxon>Heteroderinae</taxon>
        <taxon>Heterodera</taxon>
    </lineage>
</organism>
<feature type="region of interest" description="Disordered" evidence="2">
    <location>
        <begin position="233"/>
        <end position="285"/>
    </location>
</feature>
<comment type="similarity">
    <text evidence="1">Belongs to the 14-3-3 family.</text>
</comment>
<reference evidence="4 5" key="1">
    <citation type="submission" date="2024-10" db="EMBL/GenBank/DDBJ databases">
        <authorList>
            <person name="Kim D."/>
        </authorList>
    </citation>
    <scope>NUCLEOTIDE SEQUENCE [LARGE SCALE GENOMIC DNA]</scope>
    <source>
        <strain evidence="4">BH-2024</strain>
    </source>
</reference>
<dbReference type="AlphaFoldDB" id="A0ABD2L8F4"/>
<evidence type="ECO:0000313" key="5">
    <source>
        <dbReference type="Proteomes" id="UP001620626"/>
    </source>
</evidence>